<keyword evidence="2" id="KW-0238">DNA-binding</keyword>
<dbReference type="Pfam" id="PF02311">
    <property type="entry name" value="AraC_binding"/>
    <property type="match status" value="1"/>
</dbReference>
<name>A0A4V3C365_9SPHI</name>
<dbReference type="SMART" id="SM00342">
    <property type="entry name" value="HTH_ARAC"/>
    <property type="match status" value="1"/>
</dbReference>
<dbReference type="GO" id="GO:0003700">
    <property type="term" value="F:DNA-binding transcription factor activity"/>
    <property type="evidence" value="ECO:0007669"/>
    <property type="project" value="InterPro"/>
</dbReference>
<dbReference type="InterPro" id="IPR037923">
    <property type="entry name" value="HTH-like"/>
</dbReference>
<dbReference type="InterPro" id="IPR003313">
    <property type="entry name" value="AraC-bd"/>
</dbReference>
<dbReference type="RefSeq" id="WP_133557621.1">
    <property type="nucleotide sequence ID" value="NZ_SNWM01000004.1"/>
</dbReference>
<accession>A0A4V3C365</accession>
<organism evidence="5 6">
    <name type="scientific">Pedobacter duraquae</name>
    <dbReference type="NCBI Taxonomy" id="425511"/>
    <lineage>
        <taxon>Bacteria</taxon>
        <taxon>Pseudomonadati</taxon>
        <taxon>Bacteroidota</taxon>
        <taxon>Sphingobacteriia</taxon>
        <taxon>Sphingobacteriales</taxon>
        <taxon>Sphingobacteriaceae</taxon>
        <taxon>Pedobacter</taxon>
    </lineage>
</organism>
<feature type="domain" description="HTH araC/xylS-type" evidence="4">
    <location>
        <begin position="197"/>
        <end position="295"/>
    </location>
</feature>
<dbReference type="PANTHER" id="PTHR43280:SF32">
    <property type="entry name" value="TRANSCRIPTIONAL REGULATORY PROTEIN"/>
    <property type="match status" value="1"/>
</dbReference>
<comment type="caution">
    <text evidence="5">The sequence shown here is derived from an EMBL/GenBank/DDBJ whole genome shotgun (WGS) entry which is preliminary data.</text>
</comment>
<dbReference type="InterPro" id="IPR009057">
    <property type="entry name" value="Homeodomain-like_sf"/>
</dbReference>
<keyword evidence="1" id="KW-0805">Transcription regulation</keyword>
<dbReference type="AlphaFoldDB" id="A0A4V3C365"/>
<gene>
    <name evidence="5" type="ORF">CLV32_3453</name>
</gene>
<protein>
    <submittedName>
        <fullName evidence="5">AraC family transcriptional regulator</fullName>
    </submittedName>
</protein>
<dbReference type="SUPFAM" id="SSF51215">
    <property type="entry name" value="Regulatory protein AraC"/>
    <property type="match status" value="1"/>
</dbReference>
<evidence type="ECO:0000313" key="5">
    <source>
        <dbReference type="EMBL" id="TDO20819.1"/>
    </source>
</evidence>
<dbReference type="InterPro" id="IPR018060">
    <property type="entry name" value="HTH_AraC"/>
</dbReference>
<evidence type="ECO:0000256" key="1">
    <source>
        <dbReference type="ARBA" id="ARBA00023015"/>
    </source>
</evidence>
<dbReference type="OrthoDB" id="2585681at2"/>
<sequence length="298" mass="33727">MTLPEKEPEAKGQVSIKSNHIPVNTMPSGTREGIMIARTVCDGLPNAIEVERPHRDNGHLFILQEEGTTHIEIDFEEHHIAPSSIIYINPDQIHRLISFENATNTNWIITSENLNQENLNLLESITPVNALSLTPETQALIAETSSLCIRFSARKHEKLYNAILKESCNTLVSLVISQYLAKNTTTDNATRFEVITKSFKILLQRDFATVKSPSKYAERLNISTPYLNECVRATTGKSVSLHIQHRTILEAKRLLFHSNRSVKQIAGELGYSDYSYFTRLFTKITAMTPLAFRNKIFD</sequence>
<evidence type="ECO:0000256" key="3">
    <source>
        <dbReference type="ARBA" id="ARBA00023163"/>
    </source>
</evidence>
<reference evidence="5 6" key="1">
    <citation type="submission" date="2019-03" db="EMBL/GenBank/DDBJ databases">
        <title>Genomic Encyclopedia of Archaeal and Bacterial Type Strains, Phase II (KMG-II): from individual species to whole genera.</title>
        <authorList>
            <person name="Goeker M."/>
        </authorList>
    </citation>
    <scope>NUCLEOTIDE SEQUENCE [LARGE SCALE GENOMIC DNA]</scope>
    <source>
        <strain evidence="5 6">DSM 19034</strain>
    </source>
</reference>
<dbReference type="PANTHER" id="PTHR43280">
    <property type="entry name" value="ARAC-FAMILY TRANSCRIPTIONAL REGULATOR"/>
    <property type="match status" value="1"/>
</dbReference>
<proteinExistence type="predicted"/>
<dbReference type="Proteomes" id="UP000295499">
    <property type="component" value="Unassembled WGS sequence"/>
</dbReference>
<keyword evidence="6" id="KW-1185">Reference proteome</keyword>
<evidence type="ECO:0000313" key="6">
    <source>
        <dbReference type="Proteomes" id="UP000295499"/>
    </source>
</evidence>
<dbReference type="PROSITE" id="PS01124">
    <property type="entry name" value="HTH_ARAC_FAMILY_2"/>
    <property type="match status" value="1"/>
</dbReference>
<evidence type="ECO:0000256" key="2">
    <source>
        <dbReference type="ARBA" id="ARBA00023125"/>
    </source>
</evidence>
<dbReference type="Gene3D" id="1.10.10.60">
    <property type="entry name" value="Homeodomain-like"/>
    <property type="match status" value="1"/>
</dbReference>
<dbReference type="EMBL" id="SNWM01000004">
    <property type="protein sequence ID" value="TDO20819.1"/>
    <property type="molecule type" value="Genomic_DNA"/>
</dbReference>
<dbReference type="SUPFAM" id="SSF46689">
    <property type="entry name" value="Homeodomain-like"/>
    <property type="match status" value="1"/>
</dbReference>
<keyword evidence="3" id="KW-0804">Transcription</keyword>
<dbReference type="GO" id="GO:0043565">
    <property type="term" value="F:sequence-specific DNA binding"/>
    <property type="evidence" value="ECO:0007669"/>
    <property type="project" value="InterPro"/>
</dbReference>
<evidence type="ECO:0000259" key="4">
    <source>
        <dbReference type="PROSITE" id="PS01124"/>
    </source>
</evidence>
<dbReference type="Pfam" id="PF12833">
    <property type="entry name" value="HTH_18"/>
    <property type="match status" value="1"/>
</dbReference>